<feature type="domain" description="Major facilitator superfamily (MFS) profile" evidence="6">
    <location>
        <begin position="1"/>
        <end position="201"/>
    </location>
</feature>
<evidence type="ECO:0000256" key="4">
    <source>
        <dbReference type="SAM" id="MobiDB-lite"/>
    </source>
</evidence>
<keyword evidence="2 5" id="KW-1133">Transmembrane helix</keyword>
<feature type="transmembrane region" description="Helical" evidence="5">
    <location>
        <begin position="235"/>
        <end position="254"/>
    </location>
</feature>
<evidence type="ECO:0000256" key="3">
    <source>
        <dbReference type="ARBA" id="ARBA00023136"/>
    </source>
</evidence>
<feature type="transmembrane region" description="Helical" evidence="5">
    <location>
        <begin position="392"/>
        <end position="415"/>
    </location>
</feature>
<dbReference type="PROSITE" id="PS50850">
    <property type="entry name" value="MFS"/>
    <property type="match status" value="1"/>
</dbReference>
<keyword evidence="1 5" id="KW-0812">Transmembrane</keyword>
<dbReference type="Pfam" id="PF07690">
    <property type="entry name" value="MFS_1"/>
    <property type="match status" value="1"/>
</dbReference>
<feature type="region of interest" description="Disordered" evidence="4">
    <location>
        <begin position="427"/>
        <end position="446"/>
    </location>
</feature>
<keyword evidence="3 5" id="KW-0472">Membrane</keyword>
<dbReference type="PANTHER" id="PTHR43596">
    <property type="entry name" value="ADP,ATP CARRIER PROTEIN"/>
    <property type="match status" value="1"/>
</dbReference>
<dbReference type="AlphaFoldDB" id="A0A4R3LB61"/>
<dbReference type="SUPFAM" id="SSF103473">
    <property type="entry name" value="MFS general substrate transporter"/>
    <property type="match status" value="1"/>
</dbReference>
<feature type="transmembrane region" description="Helical" evidence="5">
    <location>
        <begin position="82"/>
        <end position="104"/>
    </location>
</feature>
<evidence type="ECO:0000256" key="1">
    <source>
        <dbReference type="ARBA" id="ARBA00022692"/>
    </source>
</evidence>
<feature type="transmembrane region" description="Helical" evidence="5">
    <location>
        <begin position="307"/>
        <end position="333"/>
    </location>
</feature>
<evidence type="ECO:0000259" key="6">
    <source>
        <dbReference type="PROSITE" id="PS50850"/>
    </source>
</evidence>
<feature type="compositionally biased region" description="Low complexity" evidence="4">
    <location>
        <begin position="427"/>
        <end position="439"/>
    </location>
</feature>
<organism evidence="7 8">
    <name type="scientific">Pseudofulvimonas gallinarii</name>
    <dbReference type="NCBI Taxonomy" id="634155"/>
    <lineage>
        <taxon>Bacteria</taxon>
        <taxon>Pseudomonadati</taxon>
        <taxon>Pseudomonadota</taxon>
        <taxon>Gammaproteobacteria</taxon>
        <taxon>Lysobacterales</taxon>
        <taxon>Rhodanobacteraceae</taxon>
        <taxon>Pseudofulvimonas</taxon>
    </lineage>
</organism>
<feature type="transmembrane region" description="Helical" evidence="5">
    <location>
        <begin position="274"/>
        <end position="295"/>
    </location>
</feature>
<evidence type="ECO:0000313" key="8">
    <source>
        <dbReference type="Proteomes" id="UP000294599"/>
    </source>
</evidence>
<dbReference type="PANTHER" id="PTHR43596:SF1">
    <property type="entry name" value="ADP,ATP CARRIER PROTEIN"/>
    <property type="match status" value="1"/>
</dbReference>
<dbReference type="InterPro" id="IPR036259">
    <property type="entry name" value="MFS_trans_sf"/>
</dbReference>
<dbReference type="RefSeq" id="WP_123521078.1">
    <property type="nucleotide sequence ID" value="NZ_JBHLWF010000085.1"/>
</dbReference>
<feature type="transmembrane region" description="Helical" evidence="5">
    <location>
        <begin position="51"/>
        <end position="70"/>
    </location>
</feature>
<keyword evidence="8" id="KW-1185">Reference proteome</keyword>
<feature type="transmembrane region" description="Helical" evidence="5">
    <location>
        <begin position="147"/>
        <end position="166"/>
    </location>
</feature>
<dbReference type="OrthoDB" id="199378at2"/>
<evidence type="ECO:0000313" key="7">
    <source>
        <dbReference type="EMBL" id="TCS97381.1"/>
    </source>
</evidence>
<feature type="transmembrane region" description="Helical" evidence="5">
    <location>
        <begin position="20"/>
        <end position="39"/>
    </location>
</feature>
<sequence length="446" mass="47933">MRRYLQQLFNVRREEVVPVLWAGFYFFCVLTALMMLRPARDALGMQRGIESIRWLFVGTAVATLMVNPLFGWLVSRFRRLRFIAASYLFFALSLVGFYLLITLAPGSIGLTSGQVFYVWFSVFNLFATMLFWALMADRFTLDQGKRFFALIAVGGTLGAVFGPWLAGQLAQPLGTAALLLISAAFLVLALLSAWRLAASQAPGADAPAGQGRPHADALIGGSAWAGFKAVFNSPYLAGIAGYVLLMTLMGTLLYFTRLQMVAALGDDTDLRTTIFANIDMITQLATLLIQAVIAGHLMKRIGVAATLALLPLTMALGFAGLVMAGSLAALIVFEATFRAIQRALTRPARETLYTVVSREDKYKSKAFIDTFVYRGGDLAGAQLEGALAKLGLGLAALASVAVPLALAWAALGLWLGRWQSRYASSLAGPPAAPPTLSAAVDRSPSP</sequence>
<reference evidence="7 8" key="1">
    <citation type="submission" date="2019-03" db="EMBL/GenBank/DDBJ databases">
        <title>Genomic Encyclopedia of Type Strains, Phase IV (KMG-IV): sequencing the most valuable type-strain genomes for metagenomic binning, comparative biology and taxonomic classification.</title>
        <authorList>
            <person name="Goeker M."/>
        </authorList>
    </citation>
    <scope>NUCLEOTIDE SEQUENCE [LARGE SCALE GENOMIC DNA]</scope>
    <source>
        <strain evidence="7 8">DSM 21944</strain>
    </source>
</reference>
<gene>
    <name evidence="7" type="ORF">EDC25_11356</name>
</gene>
<name>A0A4R3LB61_9GAMM</name>
<dbReference type="InterPro" id="IPR020846">
    <property type="entry name" value="MFS_dom"/>
</dbReference>
<comment type="caution">
    <text evidence="7">The sequence shown here is derived from an EMBL/GenBank/DDBJ whole genome shotgun (WGS) entry which is preliminary data.</text>
</comment>
<feature type="transmembrane region" description="Helical" evidence="5">
    <location>
        <begin position="116"/>
        <end position="135"/>
    </location>
</feature>
<dbReference type="GO" id="GO:0022857">
    <property type="term" value="F:transmembrane transporter activity"/>
    <property type="evidence" value="ECO:0007669"/>
    <property type="project" value="InterPro"/>
</dbReference>
<feature type="transmembrane region" description="Helical" evidence="5">
    <location>
        <begin position="172"/>
        <end position="191"/>
    </location>
</feature>
<protein>
    <submittedName>
        <fullName evidence="7">AAA family ATP:ADP antiporter</fullName>
    </submittedName>
</protein>
<dbReference type="Proteomes" id="UP000294599">
    <property type="component" value="Unassembled WGS sequence"/>
</dbReference>
<dbReference type="EMBL" id="SMAF01000013">
    <property type="protein sequence ID" value="TCS97381.1"/>
    <property type="molecule type" value="Genomic_DNA"/>
</dbReference>
<evidence type="ECO:0000256" key="2">
    <source>
        <dbReference type="ARBA" id="ARBA00022989"/>
    </source>
</evidence>
<dbReference type="Gene3D" id="1.20.1250.20">
    <property type="entry name" value="MFS general substrate transporter like domains"/>
    <property type="match status" value="1"/>
</dbReference>
<dbReference type="InterPro" id="IPR011701">
    <property type="entry name" value="MFS"/>
</dbReference>
<proteinExistence type="predicted"/>
<evidence type="ECO:0000256" key="5">
    <source>
        <dbReference type="SAM" id="Phobius"/>
    </source>
</evidence>
<accession>A0A4R3LB61</accession>